<protein>
    <submittedName>
        <fullName evidence="1">Uncharacterized protein</fullName>
    </submittedName>
</protein>
<accession>A0A017HPS9</accession>
<sequence length="134" mass="14366">MDISIFDTRQKAAAGVDIPLVIDGETIMGDDNQPVMFRIKGAADPTVMQALVNGVKQSAGGSPQQIEAGEMKLIRAAVIGWSDNWGIGNDAKGKPVKVTFSKETVEKVFGIPAIRHAIMQEIAKDSHFMNRASA</sequence>
<organism evidence="1 2">
    <name type="scientific">Rubellimicrobium mesophilum DSM 19309</name>
    <dbReference type="NCBI Taxonomy" id="442562"/>
    <lineage>
        <taxon>Bacteria</taxon>
        <taxon>Pseudomonadati</taxon>
        <taxon>Pseudomonadota</taxon>
        <taxon>Alphaproteobacteria</taxon>
        <taxon>Rhodobacterales</taxon>
        <taxon>Roseobacteraceae</taxon>
        <taxon>Rubellimicrobium</taxon>
    </lineage>
</organism>
<keyword evidence="2" id="KW-1185">Reference proteome</keyword>
<dbReference type="HOGENOM" id="CLU_2181996_0_0_5"/>
<evidence type="ECO:0000313" key="2">
    <source>
        <dbReference type="Proteomes" id="UP000019666"/>
    </source>
</evidence>
<name>A0A017HPS9_9RHOB</name>
<dbReference type="OrthoDB" id="7880848at2"/>
<proteinExistence type="predicted"/>
<dbReference type="AlphaFoldDB" id="A0A017HPS9"/>
<evidence type="ECO:0000313" key="1">
    <source>
        <dbReference type="EMBL" id="EYD76153.1"/>
    </source>
</evidence>
<dbReference type="RefSeq" id="WP_037277733.1">
    <property type="nucleotide sequence ID" value="NZ_KK088531.1"/>
</dbReference>
<dbReference type="EMBL" id="AOSK01000058">
    <property type="protein sequence ID" value="EYD76153.1"/>
    <property type="molecule type" value="Genomic_DNA"/>
</dbReference>
<dbReference type="STRING" id="442562.Rumeso_02269"/>
<dbReference type="Proteomes" id="UP000019666">
    <property type="component" value="Unassembled WGS sequence"/>
</dbReference>
<reference evidence="1 2" key="1">
    <citation type="submission" date="2013-02" db="EMBL/GenBank/DDBJ databases">
        <authorList>
            <person name="Fiebig A."/>
            <person name="Goeker M."/>
            <person name="Klenk H.-P.P."/>
        </authorList>
    </citation>
    <scope>NUCLEOTIDE SEQUENCE [LARGE SCALE GENOMIC DNA]</scope>
    <source>
        <strain evidence="1 2">DSM 19309</strain>
    </source>
</reference>
<comment type="caution">
    <text evidence="1">The sequence shown here is derived from an EMBL/GenBank/DDBJ whole genome shotgun (WGS) entry which is preliminary data.</text>
</comment>
<gene>
    <name evidence="1" type="ORF">Rumeso_02269</name>
</gene>